<name>A0A9X2CEJ2_9GAMM</name>
<evidence type="ECO:0000313" key="2">
    <source>
        <dbReference type="Proteomes" id="UP001139408"/>
    </source>
</evidence>
<sequence length="226" mass="25596">MFNDIDSGLMYRLRQLDSILEYLSDETLTEDTKNSDFYRAQKGLVFVAMYAALEFAITQSVTRTLEVIGQEQAPANRFKSAILCSLFDSHFKALRECGASKVWENRHKLVLAVTGDTEVTNVDSSVFPTAGSMNISYKQLENVWIFFDLDSSPLPEGVQHFVLTEVKEHRNAIAHGRETAMTIGRRFHVTQLDNKARSIKHLCLHITSSFATYCADKRYLVAETVT</sequence>
<keyword evidence="2" id="KW-1185">Reference proteome</keyword>
<organism evidence="1 2">
    <name type="scientific">Shewanella algicola</name>
    <dbReference type="NCBI Taxonomy" id="640633"/>
    <lineage>
        <taxon>Bacteria</taxon>
        <taxon>Pseudomonadati</taxon>
        <taxon>Pseudomonadota</taxon>
        <taxon>Gammaproteobacteria</taxon>
        <taxon>Alteromonadales</taxon>
        <taxon>Shewanellaceae</taxon>
        <taxon>Shewanella</taxon>
    </lineage>
</organism>
<evidence type="ECO:0008006" key="3">
    <source>
        <dbReference type="Google" id="ProtNLM"/>
    </source>
</evidence>
<gene>
    <name evidence="1" type="ORF">L2749_22090</name>
</gene>
<dbReference type="AlphaFoldDB" id="A0A9X2CEJ2"/>
<evidence type="ECO:0000313" key="1">
    <source>
        <dbReference type="EMBL" id="MCL1107888.1"/>
    </source>
</evidence>
<protein>
    <recommendedName>
        <fullName evidence="3">RiboL-PSP-HEPN domain-containing protein</fullName>
    </recommendedName>
</protein>
<comment type="caution">
    <text evidence="1">The sequence shown here is derived from an EMBL/GenBank/DDBJ whole genome shotgun (WGS) entry which is preliminary data.</text>
</comment>
<dbReference type="EMBL" id="JAKILJ010000118">
    <property type="protein sequence ID" value="MCL1107888.1"/>
    <property type="molecule type" value="Genomic_DNA"/>
</dbReference>
<reference evidence="1" key="1">
    <citation type="submission" date="2022-01" db="EMBL/GenBank/DDBJ databases">
        <title>Whole genome-based taxonomy of the Shewanellaceae.</title>
        <authorList>
            <person name="Martin-Rodriguez A.J."/>
        </authorList>
    </citation>
    <scope>NUCLEOTIDE SEQUENCE</scope>
    <source>
        <strain evidence="1">DSM 23803</strain>
    </source>
</reference>
<dbReference type="RefSeq" id="WP_188927292.1">
    <property type="nucleotide sequence ID" value="NZ_BMQI01000122.1"/>
</dbReference>
<accession>A0A9X2CEJ2</accession>
<dbReference type="Proteomes" id="UP001139408">
    <property type="component" value="Unassembled WGS sequence"/>
</dbReference>
<proteinExistence type="predicted"/>